<gene>
    <name evidence="1" type="ORF">R1CP_08980</name>
</gene>
<name>A0A1B1K1M9_RHOOP</name>
<dbReference type="InterPro" id="IPR023393">
    <property type="entry name" value="START-like_dom_sf"/>
</dbReference>
<dbReference type="Proteomes" id="UP000186108">
    <property type="component" value="Chromosome"/>
</dbReference>
<sequence>MIEIHHTALACAPVAAAFDYVDDYRHVPSWMFGITKFDPIGDQDRGLGAVYDAAMKVGPKTLDSVVKVTGWERNSVIELESIDGLYTHSRWQFEAVGETETRMTVDFRYDLPGGLAGKALGKLIEPFVAQAIRHTDATLRRQVEQSAKHSS</sequence>
<evidence type="ECO:0000313" key="1">
    <source>
        <dbReference type="EMBL" id="ANS26516.1"/>
    </source>
</evidence>
<dbReference type="SUPFAM" id="SSF55961">
    <property type="entry name" value="Bet v1-like"/>
    <property type="match status" value="1"/>
</dbReference>
<accession>A0A1B1K1M9</accession>
<dbReference type="InterPro" id="IPR019587">
    <property type="entry name" value="Polyketide_cyclase/dehydratase"/>
</dbReference>
<dbReference type="Pfam" id="PF10604">
    <property type="entry name" value="Polyketide_cyc2"/>
    <property type="match status" value="1"/>
</dbReference>
<evidence type="ECO:0000313" key="2">
    <source>
        <dbReference type="Proteomes" id="UP000186108"/>
    </source>
</evidence>
<dbReference type="RefSeq" id="WP_005260077.1">
    <property type="nucleotide sequence ID" value="NZ_CP009111.1"/>
</dbReference>
<dbReference type="PATRIC" id="fig|37919.13.peg.1852"/>
<dbReference type="EMBL" id="CP009111">
    <property type="protein sequence ID" value="ANS26516.1"/>
    <property type="molecule type" value="Genomic_DNA"/>
</dbReference>
<protein>
    <submittedName>
        <fullName evidence="1">Polyketide cyclase / dehydrase and lipid transport family protein</fullName>
    </submittedName>
</protein>
<dbReference type="Gene3D" id="3.30.530.20">
    <property type="match status" value="1"/>
</dbReference>
<organism evidence="1 2">
    <name type="scientific">Rhodococcus opacus</name>
    <name type="common">Nocardia opaca</name>
    <dbReference type="NCBI Taxonomy" id="37919"/>
    <lineage>
        <taxon>Bacteria</taxon>
        <taxon>Bacillati</taxon>
        <taxon>Actinomycetota</taxon>
        <taxon>Actinomycetes</taxon>
        <taxon>Mycobacteriales</taxon>
        <taxon>Nocardiaceae</taxon>
        <taxon>Rhodococcus</taxon>
    </lineage>
</organism>
<reference evidence="1 2" key="1">
    <citation type="submission" date="2014-07" db="EMBL/GenBank/DDBJ databases">
        <authorList>
            <person name="Zhang J.E."/>
            <person name="Yang H."/>
            <person name="Guo J."/>
            <person name="Deng Z."/>
            <person name="Luo H."/>
            <person name="Luo M."/>
            <person name="Zhao B."/>
        </authorList>
    </citation>
    <scope>NUCLEOTIDE SEQUENCE [LARGE SCALE GENOMIC DNA]</scope>
    <source>
        <strain evidence="1 2">1CP</strain>
    </source>
</reference>
<dbReference type="AlphaFoldDB" id="A0A1B1K1M9"/>
<proteinExistence type="predicted"/>
<dbReference type="CDD" id="cd07812">
    <property type="entry name" value="SRPBCC"/>
    <property type="match status" value="1"/>
</dbReference>